<dbReference type="EMBL" id="ML986494">
    <property type="protein sequence ID" value="KAF2276283.1"/>
    <property type="molecule type" value="Genomic_DNA"/>
</dbReference>
<dbReference type="PANTHER" id="PTHR11096:SF0">
    <property type="entry name" value="RNA 3'-TERMINAL PHOSPHATE CYCLASE"/>
    <property type="match status" value="1"/>
</dbReference>
<feature type="non-terminal residue" evidence="3">
    <location>
        <position position="1"/>
    </location>
</feature>
<name>A0A6A6JJG8_WESOR</name>
<dbReference type="Pfam" id="PF01137">
    <property type="entry name" value="RTC"/>
    <property type="match status" value="1"/>
</dbReference>
<reference evidence="3" key="1">
    <citation type="journal article" date="2020" name="Stud. Mycol.">
        <title>101 Dothideomycetes genomes: a test case for predicting lifestyles and emergence of pathogens.</title>
        <authorList>
            <person name="Haridas S."/>
            <person name="Albert R."/>
            <person name="Binder M."/>
            <person name="Bloem J."/>
            <person name="Labutti K."/>
            <person name="Salamov A."/>
            <person name="Andreopoulos B."/>
            <person name="Baker S."/>
            <person name="Barry K."/>
            <person name="Bills G."/>
            <person name="Bluhm B."/>
            <person name="Cannon C."/>
            <person name="Castanera R."/>
            <person name="Culley D."/>
            <person name="Daum C."/>
            <person name="Ezra D."/>
            <person name="Gonzalez J."/>
            <person name="Henrissat B."/>
            <person name="Kuo A."/>
            <person name="Liang C."/>
            <person name="Lipzen A."/>
            <person name="Lutzoni F."/>
            <person name="Magnuson J."/>
            <person name="Mondo S."/>
            <person name="Nolan M."/>
            <person name="Ohm R."/>
            <person name="Pangilinan J."/>
            <person name="Park H.-J."/>
            <person name="Ramirez L."/>
            <person name="Alfaro M."/>
            <person name="Sun H."/>
            <person name="Tritt A."/>
            <person name="Yoshinaga Y."/>
            <person name="Zwiers L.-H."/>
            <person name="Turgeon B."/>
            <person name="Goodwin S."/>
            <person name="Spatafora J."/>
            <person name="Crous P."/>
            <person name="Grigoriev I."/>
        </authorList>
    </citation>
    <scope>NUCLEOTIDE SEQUENCE</scope>
    <source>
        <strain evidence="3">CBS 379.55</strain>
    </source>
</reference>
<feature type="domain" description="RNA 3'-terminal phosphate cyclase" evidence="2">
    <location>
        <begin position="9"/>
        <end position="371"/>
    </location>
</feature>
<dbReference type="Proteomes" id="UP000800097">
    <property type="component" value="Unassembled WGS sequence"/>
</dbReference>
<dbReference type="PANTHER" id="PTHR11096">
    <property type="entry name" value="RNA 3' TERMINAL PHOSPHATE CYCLASE"/>
    <property type="match status" value="1"/>
</dbReference>
<dbReference type="Gene3D" id="3.65.10.20">
    <property type="entry name" value="RNA 3'-terminal phosphate cyclase domain"/>
    <property type="match status" value="1"/>
</dbReference>
<dbReference type="GO" id="GO:0005634">
    <property type="term" value="C:nucleus"/>
    <property type="evidence" value="ECO:0007669"/>
    <property type="project" value="TreeGrafter"/>
</dbReference>
<dbReference type="AlphaFoldDB" id="A0A6A6JJG8"/>
<dbReference type="InterPro" id="IPR037136">
    <property type="entry name" value="RNA3'_phos_cyclase_dom_sf"/>
</dbReference>
<sequence length="383" mass="42220">PVHIEGTTLEGGGQILRLAIGLSALTRIPIHITNIRGNRYRGGGLKVQHMKGVEWLARAAEAQVTGLALKSKELLFVPRAMSKLALDANDANGPVWDVRQTTPGATNLVFQALLPYVLFARTPHERITLRITGGTNISASPSFDYVEQVLLPVLEKIGVPRIKARLKERGWAHVGAGTKMELGCVEYEITPLRGTLPGFRLAERGEVVHLTATFLAPKACESQCRQVLETVVWKHRKKIFEEREVEWEQDVEVRFEDSGHSRRYYLLLVATTSTGMKLGRDWLHDGRAVKAGREETTIKMMVEKATKELISEVAKGGCVDKYLRDQLVVFQALAEGRSEVFAGDEGSGKGEEDLHARTAQWVASRVLGVDFDEGGGCDGVGFV</sequence>
<evidence type="ECO:0000256" key="1">
    <source>
        <dbReference type="PIRSR" id="PIRSR005378-2"/>
    </source>
</evidence>
<dbReference type="GeneID" id="54547951"/>
<dbReference type="SUPFAM" id="SSF55205">
    <property type="entry name" value="EPT/RTPC-like"/>
    <property type="match status" value="1"/>
</dbReference>
<gene>
    <name evidence="3" type="ORF">EI97DRAFT_345355</name>
</gene>
<feature type="binding site" evidence="1">
    <location>
        <begin position="322"/>
        <end position="326"/>
    </location>
    <ligand>
        <name>ATP</name>
        <dbReference type="ChEBI" id="CHEBI:30616"/>
    </ligand>
</feature>
<dbReference type="InterPro" id="IPR023797">
    <property type="entry name" value="RNA3'_phos_cyclase_dom"/>
</dbReference>
<dbReference type="InterPro" id="IPR036553">
    <property type="entry name" value="RPTC_insert"/>
</dbReference>
<protein>
    <submittedName>
        <fullName evidence="3">RNA 3'-terminal phosphate cyclase</fullName>
    </submittedName>
</protein>
<proteinExistence type="predicted"/>
<keyword evidence="1" id="KW-0067">ATP-binding</keyword>
<dbReference type="Gene3D" id="3.30.360.20">
    <property type="entry name" value="RNA 3'-terminal phosphate cyclase, insert domain"/>
    <property type="match status" value="1"/>
</dbReference>
<dbReference type="OrthoDB" id="25029at2759"/>
<feature type="binding site" evidence="1">
    <location>
        <position position="111"/>
    </location>
    <ligand>
        <name>ATP</name>
        <dbReference type="ChEBI" id="CHEBI:30616"/>
    </ligand>
</feature>
<dbReference type="GO" id="GO:0006396">
    <property type="term" value="P:RNA processing"/>
    <property type="evidence" value="ECO:0007669"/>
    <property type="project" value="InterPro"/>
</dbReference>
<dbReference type="InterPro" id="IPR000228">
    <property type="entry name" value="RNA3'_term_phos_cyc"/>
</dbReference>
<evidence type="ECO:0000313" key="3">
    <source>
        <dbReference type="EMBL" id="KAF2276283.1"/>
    </source>
</evidence>
<dbReference type="InterPro" id="IPR013792">
    <property type="entry name" value="RNA3'P_cycl/enolpyr_Trfase_a/b"/>
</dbReference>
<evidence type="ECO:0000259" key="2">
    <source>
        <dbReference type="Pfam" id="PF01137"/>
    </source>
</evidence>
<organism evidence="3 4">
    <name type="scientific">Westerdykella ornata</name>
    <dbReference type="NCBI Taxonomy" id="318751"/>
    <lineage>
        <taxon>Eukaryota</taxon>
        <taxon>Fungi</taxon>
        <taxon>Dikarya</taxon>
        <taxon>Ascomycota</taxon>
        <taxon>Pezizomycotina</taxon>
        <taxon>Dothideomycetes</taxon>
        <taxon>Pleosporomycetidae</taxon>
        <taxon>Pleosporales</taxon>
        <taxon>Sporormiaceae</taxon>
        <taxon>Westerdykella</taxon>
    </lineage>
</organism>
<keyword evidence="4" id="KW-1185">Reference proteome</keyword>
<dbReference type="GO" id="GO:0003963">
    <property type="term" value="F:RNA-3'-phosphate cyclase activity"/>
    <property type="evidence" value="ECO:0007669"/>
    <property type="project" value="TreeGrafter"/>
</dbReference>
<dbReference type="PIRSF" id="PIRSF005378">
    <property type="entry name" value="RNA3'_term_phos_cycl_euk"/>
    <property type="match status" value="1"/>
</dbReference>
<dbReference type="GO" id="GO:0005524">
    <property type="term" value="F:ATP binding"/>
    <property type="evidence" value="ECO:0007669"/>
    <property type="project" value="UniProtKB-KW"/>
</dbReference>
<keyword evidence="1" id="KW-0547">Nucleotide-binding</keyword>
<evidence type="ECO:0000313" key="4">
    <source>
        <dbReference type="Proteomes" id="UP000800097"/>
    </source>
</evidence>
<feature type="non-terminal residue" evidence="3">
    <location>
        <position position="383"/>
    </location>
</feature>
<accession>A0A6A6JJG8</accession>
<dbReference type="RefSeq" id="XP_033653822.1">
    <property type="nucleotide sequence ID" value="XM_033794776.1"/>
</dbReference>